<proteinExistence type="predicted"/>
<sequence>MCLFSSRKPDWEEDVVFANRRRRHSHSHHRRSHNTRVISETIIHSRPTQQYISAPPTPPPVQQITTKSVSVHTPSPPPVPPSPPSPARVELVSVEEDIRRSSTPRTSVSVSTHKKSRHGGSSRGGEEVYIERERERVRLSPQPIMPSKEEFDTYRYVQGSGHMETMQMEQRDLDRRRRRSITYSESGPRISGRVTERERVVIEGDGRRKEYYRRP</sequence>
<feature type="compositionally biased region" description="Pro residues" evidence="1">
    <location>
        <begin position="74"/>
        <end position="86"/>
    </location>
</feature>
<name>A0A1E1M181_RHYSE</name>
<accession>A0A1E1M181</accession>
<dbReference type="Proteomes" id="UP000177625">
    <property type="component" value="Unassembled WGS sequence"/>
</dbReference>
<feature type="region of interest" description="Disordered" evidence="1">
    <location>
        <begin position="168"/>
        <end position="192"/>
    </location>
</feature>
<reference evidence="3" key="1">
    <citation type="submission" date="2016-03" db="EMBL/GenBank/DDBJ databases">
        <authorList>
            <person name="Guldener U."/>
        </authorList>
    </citation>
    <scope>NUCLEOTIDE SEQUENCE [LARGE SCALE GENOMIC DNA]</scope>
</reference>
<dbReference type="EMBL" id="FJVC01000104">
    <property type="protein sequence ID" value="CZT42877.1"/>
    <property type="molecule type" value="Genomic_DNA"/>
</dbReference>
<feature type="compositionally biased region" description="Low complexity" evidence="1">
    <location>
        <begin position="101"/>
        <end position="111"/>
    </location>
</feature>
<gene>
    <name evidence="2" type="ORF">RSE6_02829</name>
</gene>
<evidence type="ECO:0000313" key="2">
    <source>
        <dbReference type="EMBL" id="CZT42877.1"/>
    </source>
</evidence>
<evidence type="ECO:0000256" key="1">
    <source>
        <dbReference type="SAM" id="MobiDB-lite"/>
    </source>
</evidence>
<evidence type="ECO:0000313" key="3">
    <source>
        <dbReference type="Proteomes" id="UP000177625"/>
    </source>
</evidence>
<protein>
    <submittedName>
        <fullName evidence="2">Uncharacterized protein</fullName>
    </submittedName>
</protein>
<dbReference type="AlphaFoldDB" id="A0A1E1M181"/>
<keyword evidence="3" id="KW-1185">Reference proteome</keyword>
<organism evidence="2 3">
    <name type="scientific">Rhynchosporium secalis</name>
    <name type="common">Barley scald fungus</name>
    <dbReference type="NCBI Taxonomy" id="38038"/>
    <lineage>
        <taxon>Eukaryota</taxon>
        <taxon>Fungi</taxon>
        <taxon>Dikarya</taxon>
        <taxon>Ascomycota</taxon>
        <taxon>Pezizomycotina</taxon>
        <taxon>Leotiomycetes</taxon>
        <taxon>Helotiales</taxon>
        <taxon>Ploettnerulaceae</taxon>
        <taxon>Rhynchosporium</taxon>
    </lineage>
</organism>
<feature type="region of interest" description="Disordered" evidence="1">
    <location>
        <begin position="50"/>
        <end position="129"/>
    </location>
</feature>